<accession>A0AAE3M9W1</accession>
<evidence type="ECO:0000313" key="2">
    <source>
        <dbReference type="Proteomes" id="UP001209229"/>
    </source>
</evidence>
<dbReference type="Proteomes" id="UP001209229">
    <property type="component" value="Unassembled WGS sequence"/>
</dbReference>
<evidence type="ECO:0000313" key="1">
    <source>
        <dbReference type="EMBL" id="MCW3789500.1"/>
    </source>
</evidence>
<comment type="caution">
    <text evidence="1">The sequence shown here is derived from an EMBL/GenBank/DDBJ whole genome shotgun (WGS) entry which is preliminary data.</text>
</comment>
<proteinExistence type="predicted"/>
<gene>
    <name evidence="1" type="ORF">OM075_23780</name>
</gene>
<name>A0AAE3M9W1_9BACT</name>
<reference evidence="1" key="1">
    <citation type="submission" date="2022-10" db="EMBL/GenBank/DDBJ databases">
        <authorList>
            <person name="Yu W.X."/>
        </authorList>
    </citation>
    <scope>NUCLEOTIDE SEQUENCE</scope>
    <source>
        <strain evidence="1">AAT</strain>
    </source>
</reference>
<protein>
    <submittedName>
        <fullName evidence="1">Uncharacterized protein</fullName>
    </submittedName>
</protein>
<dbReference type="AlphaFoldDB" id="A0AAE3M9W1"/>
<keyword evidence="2" id="KW-1185">Reference proteome</keyword>
<dbReference type="RefSeq" id="WP_301193050.1">
    <property type="nucleotide sequence ID" value="NZ_JAPDPJ010000117.1"/>
</dbReference>
<organism evidence="1 2">
    <name type="scientific">Plebeiibacterium sediminum</name>
    <dbReference type="NCBI Taxonomy" id="2992112"/>
    <lineage>
        <taxon>Bacteria</taxon>
        <taxon>Pseudomonadati</taxon>
        <taxon>Bacteroidota</taxon>
        <taxon>Bacteroidia</taxon>
        <taxon>Marinilabiliales</taxon>
        <taxon>Marinilabiliaceae</taxon>
        <taxon>Plebeiibacterium</taxon>
    </lineage>
</organism>
<sequence>MKQNNYPNKVRRLEFEPENTIFEFYENGALDQQITLPIGYQSITKKYFKNGIPTEAGAEYAINDIEDALMSNKSLINNDALLVTNNQKLAEALIKNGLNQEIYSRKTIEDLFNNFARIIMGSPNSMMSTEMSGEEFALILILREILHHLDFDSVKVTA</sequence>
<dbReference type="EMBL" id="JAPDPJ010000117">
    <property type="protein sequence ID" value="MCW3789500.1"/>
    <property type="molecule type" value="Genomic_DNA"/>
</dbReference>